<feature type="region of interest" description="Disordered" evidence="3">
    <location>
        <begin position="361"/>
        <end position="405"/>
    </location>
</feature>
<reference evidence="5" key="1">
    <citation type="journal article" date="2008" name="Nature">
        <title>The amphioxus genome and the evolution of the chordate karyotype.</title>
        <authorList>
            <consortium name="US DOE Joint Genome Institute (JGI-PGF)"/>
            <person name="Putnam N.H."/>
            <person name="Butts T."/>
            <person name="Ferrier D.E.K."/>
            <person name="Furlong R.F."/>
            <person name="Hellsten U."/>
            <person name="Kawashima T."/>
            <person name="Robinson-Rechavi M."/>
            <person name="Shoguchi E."/>
            <person name="Terry A."/>
            <person name="Yu J.-K."/>
            <person name="Benito-Gutierrez E.L."/>
            <person name="Dubchak I."/>
            <person name="Garcia-Fernandez J."/>
            <person name="Gibson-Brown J.J."/>
            <person name="Grigoriev I.V."/>
            <person name="Horton A.C."/>
            <person name="de Jong P.J."/>
            <person name="Jurka J."/>
            <person name="Kapitonov V.V."/>
            <person name="Kohara Y."/>
            <person name="Kuroki Y."/>
            <person name="Lindquist E."/>
            <person name="Lucas S."/>
            <person name="Osoegawa K."/>
            <person name="Pennacchio L.A."/>
            <person name="Salamov A.A."/>
            <person name="Satou Y."/>
            <person name="Sauka-Spengler T."/>
            <person name="Schmutz J."/>
            <person name="Shin-I T."/>
            <person name="Toyoda A."/>
            <person name="Bronner-Fraser M."/>
            <person name="Fujiyama A."/>
            <person name="Holland L.Z."/>
            <person name="Holland P.W.H."/>
            <person name="Satoh N."/>
            <person name="Rokhsar D.S."/>
        </authorList>
    </citation>
    <scope>NUCLEOTIDE SEQUENCE [LARGE SCALE GENOMIC DNA]</scope>
    <source>
        <strain evidence="5">S238N-H82</strain>
        <tissue evidence="5">Testes</tissue>
    </source>
</reference>
<feature type="repeat" description="NHL" evidence="2">
    <location>
        <begin position="469"/>
        <end position="501"/>
    </location>
</feature>
<evidence type="ECO:0000256" key="3">
    <source>
        <dbReference type="SAM" id="MobiDB-lite"/>
    </source>
</evidence>
<dbReference type="AlphaFoldDB" id="C3YAV0"/>
<keyword evidence="4" id="KW-0472">Membrane</keyword>
<accession>C3YAV0</accession>
<keyword evidence="4" id="KW-0812">Transmembrane</keyword>
<dbReference type="InterPro" id="IPR011042">
    <property type="entry name" value="6-blade_b-propeller_TolB-like"/>
</dbReference>
<feature type="compositionally biased region" description="Basic and acidic residues" evidence="3">
    <location>
        <begin position="199"/>
        <end position="208"/>
    </location>
</feature>
<feature type="compositionally biased region" description="Low complexity" evidence="3">
    <location>
        <begin position="258"/>
        <end position="274"/>
    </location>
</feature>
<proteinExistence type="predicted"/>
<evidence type="ECO:0000256" key="4">
    <source>
        <dbReference type="SAM" id="Phobius"/>
    </source>
</evidence>
<evidence type="ECO:0008006" key="6">
    <source>
        <dbReference type="Google" id="ProtNLM"/>
    </source>
</evidence>
<dbReference type="SUPFAM" id="SSF63829">
    <property type="entry name" value="Calcium-dependent phosphotriesterase"/>
    <property type="match status" value="1"/>
</dbReference>
<feature type="region of interest" description="Disordered" evidence="3">
    <location>
        <begin position="432"/>
        <end position="451"/>
    </location>
</feature>
<feature type="transmembrane region" description="Helical" evidence="4">
    <location>
        <begin position="335"/>
        <end position="356"/>
    </location>
</feature>
<dbReference type="PROSITE" id="PS51125">
    <property type="entry name" value="NHL"/>
    <property type="match status" value="1"/>
</dbReference>
<dbReference type="PANTHER" id="PTHR24104">
    <property type="entry name" value="E3 UBIQUITIN-PROTEIN LIGASE NHLRC1-RELATED"/>
    <property type="match status" value="1"/>
</dbReference>
<feature type="region of interest" description="Disordered" evidence="3">
    <location>
        <begin position="251"/>
        <end position="274"/>
    </location>
</feature>
<dbReference type="EMBL" id="GG666495">
    <property type="protein sequence ID" value="EEN62551.1"/>
    <property type="molecule type" value="Genomic_DNA"/>
</dbReference>
<protein>
    <recommendedName>
        <fullName evidence="6">SMP-30/Gluconolactonase/LRE-like region domain-containing protein</fullName>
    </recommendedName>
</protein>
<dbReference type="InterPro" id="IPR001258">
    <property type="entry name" value="NHL_repeat"/>
</dbReference>
<dbReference type="Gene3D" id="2.120.10.30">
    <property type="entry name" value="TolB, C-terminal domain"/>
    <property type="match status" value="1"/>
</dbReference>
<feature type="region of interest" description="Disordered" evidence="3">
    <location>
        <begin position="78"/>
        <end position="97"/>
    </location>
</feature>
<feature type="compositionally biased region" description="Polar residues" evidence="3">
    <location>
        <begin position="133"/>
        <end position="174"/>
    </location>
</feature>
<evidence type="ECO:0000256" key="1">
    <source>
        <dbReference type="ARBA" id="ARBA00022737"/>
    </source>
</evidence>
<evidence type="ECO:0000313" key="5">
    <source>
        <dbReference type="EMBL" id="EEN62551.1"/>
    </source>
</evidence>
<sequence length="610" mass="65659">MRATVPLTRRRKAAKQVDSAGYKGDDEKDDYRMSVRRVAEASDRPPTGVTGDAKVEAFVAAYMSKDDLVFIQTLSKGMRRKKKPIQTPGTASRGRTGISVTFGACRSSENSACTPDSVGDAQNMGGTHRPSDALSSNPISSKNARDQNPTYNQDTLNPNTCNSNPMYPQSTPMHGSNVPPKPAFDSGGDKPCISTSSRNARDADEDTQRCTSQPDAGFGDLTCQPYAVRYQEEEDAVDITPYAVAYMGQRDTDSNEQTDTSTPSSSSCNDSNASVFDNTLQAPAQYWLSPNPMYPQNALNPNPMYVQNTGNPNPLVPNARQDSDCVCASRWVCTALTIAIVLVLLIVGGAFVGMYINTSEHDSQKPTKAMDSDHTPGHPDVDSPSTPGQPAVDSPSTPGQPDRCISERVRTVNLLSISTIRYTGGQTTTIASTKTQGTVPPPTSNSSQESYVNSKPIVLGGEGTSALLGNLSDPSGVAVSDDEEIFVVEVLNRRVQVFNLNGVSLRVFRTVVPGRDDLVMYPTDVDIDKDGRIWVVGKFSFPSGAVRVVQYSKDGLPVATFDVPRKDWFPKIAMNARDNSIIVVASNEILMFKPNGSFDGSFGGKEGAQL</sequence>
<feature type="compositionally biased region" description="Polar residues" evidence="3">
    <location>
        <begin position="383"/>
        <end position="399"/>
    </location>
</feature>
<keyword evidence="4" id="KW-1133">Transmembrane helix</keyword>
<organism>
    <name type="scientific">Branchiostoma floridae</name>
    <name type="common">Florida lancelet</name>
    <name type="synonym">Amphioxus</name>
    <dbReference type="NCBI Taxonomy" id="7739"/>
    <lineage>
        <taxon>Eukaryota</taxon>
        <taxon>Metazoa</taxon>
        <taxon>Chordata</taxon>
        <taxon>Cephalochordata</taxon>
        <taxon>Leptocardii</taxon>
        <taxon>Amphioxiformes</taxon>
        <taxon>Branchiostomatidae</taxon>
        <taxon>Branchiostoma</taxon>
    </lineage>
</organism>
<evidence type="ECO:0000256" key="2">
    <source>
        <dbReference type="PROSITE-ProRule" id="PRU00504"/>
    </source>
</evidence>
<feature type="compositionally biased region" description="Basic and acidic residues" evidence="3">
    <location>
        <begin position="361"/>
        <end position="381"/>
    </location>
</feature>
<feature type="region of interest" description="Disordered" evidence="3">
    <location>
        <begin position="108"/>
        <end position="218"/>
    </location>
</feature>
<keyword evidence="1" id="KW-0677">Repeat</keyword>
<gene>
    <name evidence="5" type="ORF">BRAFLDRAFT_102543</name>
</gene>
<feature type="region of interest" description="Disordered" evidence="3">
    <location>
        <begin position="1"/>
        <end position="28"/>
    </location>
</feature>
<name>C3YAV0_BRAFL</name>
<dbReference type="InterPro" id="IPR050952">
    <property type="entry name" value="TRIM-NHL_E3_ligases"/>
</dbReference>
<dbReference type="PANTHER" id="PTHR24104:SF50">
    <property type="entry name" value="SMP-30_GLUCONOLACTONASE_LRE-LIKE REGION DOMAIN-CONTAINING PROTEIN"/>
    <property type="match status" value="1"/>
</dbReference>
<dbReference type="InParanoid" id="C3YAV0"/>